<dbReference type="InterPro" id="IPR033767">
    <property type="entry name" value="Tail_Gp11"/>
</dbReference>
<dbReference type="Pfam" id="PF17212">
    <property type="entry name" value="Tube"/>
    <property type="match status" value="1"/>
</dbReference>
<dbReference type="RefSeq" id="YP_009191831.1">
    <property type="nucleotide sequence ID" value="NC_028702.1"/>
</dbReference>
<sequence>MALNITVNTELAAVNTIIFTIGESPVNSLENSSSVDVINARTLLAQESRKLQDKGWTFNIQENFFVASDAFSNQIVFRPNWLRVLEPASGTPYVNRGGFLYDRPGQTDQFPGGVTVDLTEEVPFNELPYCFQTLATMKAARRFNGGSFGDPGVDAEAARLEEEARIACNEYELDYSNLSLFQNDQFILGRLGRS</sequence>
<reference evidence="1 2" key="1">
    <citation type="submission" date="2015-04" db="EMBL/GenBank/DDBJ databases">
        <title>Isolation and genomic analysis of Delftia bacteriophage IME-DE1.</title>
        <authorList>
            <person name="Kang H."/>
        </authorList>
    </citation>
    <scope>NUCLEOTIDE SEQUENCE [LARGE SCALE GENOMIC DNA]</scope>
</reference>
<proteinExistence type="predicted"/>
<keyword evidence="2" id="KW-1185">Reference proteome</keyword>
<dbReference type="OrthoDB" id="9247at10239"/>
<organism evidence="1 2">
    <name type="scientific">Delftia phage IME-DE1</name>
    <dbReference type="NCBI Taxonomy" id="1647385"/>
    <lineage>
        <taxon>Viruses</taxon>
        <taxon>Duplodnaviria</taxon>
        <taxon>Heunggongvirae</taxon>
        <taxon>Uroviricota</taxon>
        <taxon>Caudoviricetes</taxon>
        <taxon>Autographivirales</taxon>
        <taxon>Autotranscriptaviridae</taxon>
        <taxon>Piedvirus</taxon>
        <taxon>Piedvirus IMEDE1</taxon>
    </lineage>
</organism>
<dbReference type="GeneID" id="26520560"/>
<name>A0A0F7ILR4_9CAUD</name>
<dbReference type="EMBL" id="KR153873">
    <property type="protein sequence ID" value="AKG94511.1"/>
    <property type="molecule type" value="Genomic_DNA"/>
</dbReference>
<evidence type="ECO:0000313" key="1">
    <source>
        <dbReference type="EMBL" id="AKG94511.1"/>
    </source>
</evidence>
<dbReference type="Proteomes" id="UP000201918">
    <property type="component" value="Segment"/>
</dbReference>
<protein>
    <submittedName>
        <fullName evidence="1">Tail fiber protein</fullName>
    </submittedName>
</protein>
<dbReference type="KEGG" id="vg:26520560"/>
<accession>A0A0F7ILR4</accession>
<evidence type="ECO:0000313" key="2">
    <source>
        <dbReference type="Proteomes" id="UP000201918"/>
    </source>
</evidence>